<dbReference type="Proteomes" id="UP000542674">
    <property type="component" value="Unassembled WGS sequence"/>
</dbReference>
<sequence>MIPHDETLNRIGPVLTAVGVTRLADVTWLDEVGIPCWQAVRPTARTLSVSQGKGLTPEAAAVSAAMEAIEVWHAENLPAGPEVGSVRSMRDRLGYPVTALRTTGRTCVNDDLVLDWVPATRLSDGGTGFVPTAALRLDGTVVEEWAPPLFEVTSNGLASGPTRVDAVLHGLYEVIERDALAGAESDRVGLDLGGVDEVAAGLVERFERAGVAVAAYLVPSPVAVPCVEVRVSSEEFPVDFRGSAAHLDGSVALHRALTEAAQSRVAAIAGTREDLLGDLFGDSWTPAGPAVAGTAALPAPTHHATATAVEVLAARVTAHTGHSPLVVEHTRDEFAIPVVRVVCPGLDCPHDY</sequence>
<dbReference type="EMBL" id="JACHJS010000001">
    <property type="protein sequence ID" value="MBB4965775.1"/>
    <property type="molecule type" value="Genomic_DNA"/>
</dbReference>
<dbReference type="AlphaFoldDB" id="A0A7W7T5R1"/>
<dbReference type="RefSeq" id="WP_184669454.1">
    <property type="nucleotide sequence ID" value="NZ_BAABAI010000038.1"/>
</dbReference>
<protein>
    <submittedName>
        <fullName evidence="2">Ribosomal protein S12 methylthiotransferase accessory factor</fullName>
    </submittedName>
</protein>
<keyword evidence="2" id="KW-0808">Transferase</keyword>
<dbReference type="PANTHER" id="PTHR37809">
    <property type="entry name" value="RIBOSOMAL PROTEIN S12 METHYLTHIOTRANSFERASE ACCESSORY FACTOR YCAO"/>
    <property type="match status" value="1"/>
</dbReference>
<name>A0A7W7T5R1_9PSEU</name>
<reference evidence="2 3" key="1">
    <citation type="submission" date="2020-08" db="EMBL/GenBank/DDBJ databases">
        <title>Sequencing the genomes of 1000 actinobacteria strains.</title>
        <authorList>
            <person name="Klenk H.-P."/>
        </authorList>
    </citation>
    <scope>NUCLEOTIDE SEQUENCE [LARGE SCALE GENOMIC DNA]</scope>
    <source>
        <strain evidence="2 3">DSM 45084</strain>
    </source>
</reference>
<feature type="domain" description="YcaO" evidence="1">
    <location>
        <begin position="52"/>
        <end position="352"/>
    </location>
</feature>
<dbReference type="PANTHER" id="PTHR37809:SF1">
    <property type="entry name" value="RIBOSOMAL PROTEIN S12 METHYLTHIOTRANSFERASE ACCESSORY FACTOR YCAO"/>
    <property type="match status" value="1"/>
</dbReference>
<dbReference type="GO" id="GO:0016740">
    <property type="term" value="F:transferase activity"/>
    <property type="evidence" value="ECO:0007669"/>
    <property type="project" value="UniProtKB-KW"/>
</dbReference>
<organism evidence="2 3">
    <name type="scientific">Saccharothrix violaceirubra</name>
    <dbReference type="NCBI Taxonomy" id="413306"/>
    <lineage>
        <taxon>Bacteria</taxon>
        <taxon>Bacillati</taxon>
        <taxon>Actinomycetota</taxon>
        <taxon>Actinomycetes</taxon>
        <taxon>Pseudonocardiales</taxon>
        <taxon>Pseudonocardiaceae</taxon>
        <taxon>Saccharothrix</taxon>
    </lineage>
</organism>
<dbReference type="NCBIfam" id="TIGR00702">
    <property type="entry name" value="YcaO-type kinase domain"/>
    <property type="match status" value="1"/>
</dbReference>
<accession>A0A7W7T5R1</accession>
<evidence type="ECO:0000313" key="3">
    <source>
        <dbReference type="Proteomes" id="UP000542674"/>
    </source>
</evidence>
<evidence type="ECO:0000313" key="2">
    <source>
        <dbReference type="EMBL" id="MBB4965775.1"/>
    </source>
</evidence>
<comment type="caution">
    <text evidence="2">The sequence shown here is derived from an EMBL/GenBank/DDBJ whole genome shotgun (WGS) entry which is preliminary data.</text>
</comment>
<keyword evidence="2" id="KW-0689">Ribosomal protein</keyword>
<dbReference type="PROSITE" id="PS51664">
    <property type="entry name" value="YCAO"/>
    <property type="match status" value="1"/>
</dbReference>
<dbReference type="Gene3D" id="3.30.1330.230">
    <property type="match status" value="1"/>
</dbReference>
<evidence type="ECO:0000259" key="1">
    <source>
        <dbReference type="PROSITE" id="PS51664"/>
    </source>
</evidence>
<dbReference type="InterPro" id="IPR003776">
    <property type="entry name" value="YcaO-like_dom"/>
</dbReference>
<keyword evidence="3" id="KW-1185">Reference proteome</keyword>
<keyword evidence="2" id="KW-0687">Ribonucleoprotein</keyword>
<gene>
    <name evidence="2" type="ORF">F4559_003134</name>
</gene>
<dbReference type="GO" id="GO:0005840">
    <property type="term" value="C:ribosome"/>
    <property type="evidence" value="ECO:0007669"/>
    <property type="project" value="UniProtKB-KW"/>
</dbReference>
<dbReference type="Pfam" id="PF02624">
    <property type="entry name" value="YcaO"/>
    <property type="match status" value="1"/>
</dbReference>
<proteinExistence type="predicted"/>